<evidence type="ECO:0000313" key="2">
    <source>
        <dbReference type="EMBL" id="CAE8607016.1"/>
    </source>
</evidence>
<feature type="non-terminal residue" evidence="2">
    <location>
        <position position="142"/>
    </location>
</feature>
<keyword evidence="3" id="KW-1185">Reference proteome</keyword>
<name>A0A813EYV9_POLGL</name>
<sequence>AAPGVACLGALPGKASPTSPTTRRSGPANARRLTRTRWPCLATSSQAKWSAVAGGMQSQTRSQRTCGLAASSRTLRMRPSCRKCSSILTTPTNARGCSGTPPLATSSCTTLCWDSATSLLPREVTSRSQRASLVGGNRVCRL</sequence>
<organism evidence="2 3">
    <name type="scientific">Polarella glacialis</name>
    <name type="common">Dinoflagellate</name>
    <dbReference type="NCBI Taxonomy" id="89957"/>
    <lineage>
        <taxon>Eukaryota</taxon>
        <taxon>Sar</taxon>
        <taxon>Alveolata</taxon>
        <taxon>Dinophyceae</taxon>
        <taxon>Suessiales</taxon>
        <taxon>Suessiaceae</taxon>
        <taxon>Polarella</taxon>
    </lineage>
</organism>
<accession>A0A813EYV9</accession>
<proteinExistence type="predicted"/>
<dbReference type="AlphaFoldDB" id="A0A813EYV9"/>
<evidence type="ECO:0000313" key="3">
    <source>
        <dbReference type="Proteomes" id="UP000654075"/>
    </source>
</evidence>
<protein>
    <submittedName>
        <fullName evidence="2">Uncharacterized protein</fullName>
    </submittedName>
</protein>
<gene>
    <name evidence="2" type="ORF">PGLA1383_LOCUS24964</name>
</gene>
<dbReference type="Proteomes" id="UP000654075">
    <property type="component" value="Unassembled WGS sequence"/>
</dbReference>
<feature type="non-terminal residue" evidence="2">
    <location>
        <position position="1"/>
    </location>
</feature>
<dbReference type="EMBL" id="CAJNNV010020231">
    <property type="protein sequence ID" value="CAE8607016.1"/>
    <property type="molecule type" value="Genomic_DNA"/>
</dbReference>
<comment type="caution">
    <text evidence="2">The sequence shown here is derived from an EMBL/GenBank/DDBJ whole genome shotgun (WGS) entry which is preliminary data.</text>
</comment>
<feature type="region of interest" description="Disordered" evidence="1">
    <location>
        <begin position="1"/>
        <end position="33"/>
    </location>
</feature>
<evidence type="ECO:0000256" key="1">
    <source>
        <dbReference type="SAM" id="MobiDB-lite"/>
    </source>
</evidence>
<reference evidence="2" key="1">
    <citation type="submission" date="2021-02" db="EMBL/GenBank/DDBJ databases">
        <authorList>
            <person name="Dougan E. K."/>
            <person name="Rhodes N."/>
            <person name="Thang M."/>
            <person name="Chan C."/>
        </authorList>
    </citation>
    <scope>NUCLEOTIDE SEQUENCE</scope>
</reference>